<gene>
    <name evidence="1" type="ORF">Patl1_11287</name>
</gene>
<keyword evidence="2" id="KW-1185">Reference proteome</keyword>
<organism evidence="1 2">
    <name type="scientific">Pistacia atlantica</name>
    <dbReference type="NCBI Taxonomy" id="434234"/>
    <lineage>
        <taxon>Eukaryota</taxon>
        <taxon>Viridiplantae</taxon>
        <taxon>Streptophyta</taxon>
        <taxon>Embryophyta</taxon>
        <taxon>Tracheophyta</taxon>
        <taxon>Spermatophyta</taxon>
        <taxon>Magnoliopsida</taxon>
        <taxon>eudicotyledons</taxon>
        <taxon>Gunneridae</taxon>
        <taxon>Pentapetalae</taxon>
        <taxon>rosids</taxon>
        <taxon>malvids</taxon>
        <taxon>Sapindales</taxon>
        <taxon>Anacardiaceae</taxon>
        <taxon>Pistacia</taxon>
    </lineage>
</organism>
<sequence>MLFLAVIRWHNPHTTFNALAMISQPKAFIESSCPLGYYKHYQILLQAF</sequence>
<name>A0ACC1A7R3_9ROSI</name>
<accession>A0ACC1A7R3</accession>
<dbReference type="Proteomes" id="UP001164250">
    <property type="component" value="Chromosome 12"/>
</dbReference>
<proteinExistence type="predicted"/>
<evidence type="ECO:0000313" key="2">
    <source>
        <dbReference type="Proteomes" id="UP001164250"/>
    </source>
</evidence>
<dbReference type="EMBL" id="CM047908">
    <property type="protein sequence ID" value="KAJ0082461.1"/>
    <property type="molecule type" value="Genomic_DNA"/>
</dbReference>
<comment type="caution">
    <text evidence="1">The sequence shown here is derived from an EMBL/GenBank/DDBJ whole genome shotgun (WGS) entry which is preliminary data.</text>
</comment>
<protein>
    <submittedName>
        <fullName evidence="1">Uncharacterized protein</fullName>
    </submittedName>
</protein>
<evidence type="ECO:0000313" key="1">
    <source>
        <dbReference type="EMBL" id="KAJ0082461.1"/>
    </source>
</evidence>
<reference evidence="2" key="1">
    <citation type="journal article" date="2023" name="G3 (Bethesda)">
        <title>Genome assembly and association tests identify interacting loci associated with vigor, precocity, and sex in interspecific pistachio rootstocks.</title>
        <authorList>
            <person name="Palmer W."/>
            <person name="Jacygrad E."/>
            <person name="Sagayaradj S."/>
            <person name="Cavanaugh K."/>
            <person name="Han R."/>
            <person name="Bertier L."/>
            <person name="Beede B."/>
            <person name="Kafkas S."/>
            <person name="Golino D."/>
            <person name="Preece J."/>
            <person name="Michelmore R."/>
        </authorList>
    </citation>
    <scope>NUCLEOTIDE SEQUENCE [LARGE SCALE GENOMIC DNA]</scope>
</reference>